<evidence type="ECO:0008006" key="4">
    <source>
        <dbReference type="Google" id="ProtNLM"/>
    </source>
</evidence>
<keyword evidence="1" id="KW-0472">Membrane</keyword>
<evidence type="ECO:0000313" key="2">
    <source>
        <dbReference type="EMBL" id="CUQ31338.1"/>
    </source>
</evidence>
<evidence type="ECO:0000313" key="3">
    <source>
        <dbReference type="Proteomes" id="UP000095766"/>
    </source>
</evidence>
<keyword evidence="1" id="KW-0812">Transmembrane</keyword>
<protein>
    <recommendedName>
        <fullName evidence="4">LuxR family transcriptional regulator</fullName>
    </recommendedName>
</protein>
<feature type="transmembrane region" description="Helical" evidence="1">
    <location>
        <begin position="390"/>
        <end position="409"/>
    </location>
</feature>
<dbReference type="SUPFAM" id="SSF46894">
    <property type="entry name" value="C-terminal effector domain of the bipartite response regulators"/>
    <property type="match status" value="1"/>
</dbReference>
<dbReference type="Gene3D" id="1.25.40.10">
    <property type="entry name" value="Tetratricopeptide repeat domain"/>
    <property type="match status" value="1"/>
</dbReference>
<sequence>MIVGEKHYICIVMNINRLSKSVIIKTYYDMKFKICLFLLSISFLFSCNQEHLSTYNFDEKIIFIENDPHLYLSKIDTTGFPQIRNGKEATDFILSALTLNYVNNDCYPSKEQLQKSIRIFKTEKLVQQQLEAQYLLAGVYRKEKDLTNEVHVIEEAIYLANQEDDKEWLFYLYSYLGDMYINQFNMFQFVKYLTLANQCIKDVPLADMSISTKIQLAKNLLYTGNYNESYEILEELEYNVGKNNTYYNDIKRLLGVVLYKMNQLDSSIEKLNDALATEKSMSHLFTCHSILTYCYYTKNDLVKAEQHKILAKECDTDDEIRLSEIEFYTLCAEFAKTNHNLEEQIHCLDKVKEGYTSVLNYNSGQSLDEAIQSYTRIHEKRMFNKQIATYRYILTGFLLIVCIWLIVYIRIRKKQVYKILALQRQIDSLENLRNIKDEVKGFIMRDFEIAKKIAVLRNTQKVQSAKFLKDLEKHNIIEGNDLLTMNWEQFYKDIDLSFDGFYSKLAKAYPTLNEKELQLCCMLMSGFKTDEIAAIWMNSVFSVHKYKTNVRKKINAQEGANIIAFLSEKLPLQ</sequence>
<dbReference type="InterPro" id="IPR011990">
    <property type="entry name" value="TPR-like_helical_dom_sf"/>
</dbReference>
<dbReference type="SUPFAM" id="SSF48452">
    <property type="entry name" value="TPR-like"/>
    <property type="match status" value="1"/>
</dbReference>
<name>A0A174VGU6_BACUN</name>
<dbReference type="AlphaFoldDB" id="A0A174VGU6"/>
<evidence type="ECO:0000256" key="1">
    <source>
        <dbReference type="SAM" id="Phobius"/>
    </source>
</evidence>
<proteinExistence type="predicted"/>
<organism evidence="2 3">
    <name type="scientific">Bacteroides uniformis</name>
    <dbReference type="NCBI Taxonomy" id="820"/>
    <lineage>
        <taxon>Bacteria</taxon>
        <taxon>Pseudomonadati</taxon>
        <taxon>Bacteroidota</taxon>
        <taxon>Bacteroidia</taxon>
        <taxon>Bacteroidales</taxon>
        <taxon>Bacteroidaceae</taxon>
        <taxon>Bacteroides</taxon>
    </lineage>
</organism>
<dbReference type="GO" id="GO:0006355">
    <property type="term" value="P:regulation of DNA-templated transcription"/>
    <property type="evidence" value="ECO:0007669"/>
    <property type="project" value="InterPro"/>
</dbReference>
<keyword evidence="1" id="KW-1133">Transmembrane helix</keyword>
<accession>A0A174VGU6</accession>
<dbReference type="Gene3D" id="3.40.50.2300">
    <property type="match status" value="1"/>
</dbReference>
<dbReference type="Proteomes" id="UP000095766">
    <property type="component" value="Unassembled WGS sequence"/>
</dbReference>
<reference evidence="2 3" key="1">
    <citation type="submission" date="2015-09" db="EMBL/GenBank/DDBJ databases">
        <authorList>
            <consortium name="Pathogen Informatics"/>
        </authorList>
    </citation>
    <scope>NUCLEOTIDE SEQUENCE [LARGE SCALE GENOMIC DNA]</scope>
    <source>
        <strain evidence="2 3">2789STDY5834898</strain>
    </source>
</reference>
<dbReference type="EMBL" id="CZAO01000027">
    <property type="protein sequence ID" value="CUQ31338.1"/>
    <property type="molecule type" value="Genomic_DNA"/>
</dbReference>
<dbReference type="InterPro" id="IPR016032">
    <property type="entry name" value="Sig_transdc_resp-reg_C-effctor"/>
</dbReference>
<gene>
    <name evidence="2" type="ORF">ERS852510_03915</name>
</gene>
<dbReference type="GO" id="GO:0003677">
    <property type="term" value="F:DNA binding"/>
    <property type="evidence" value="ECO:0007669"/>
    <property type="project" value="InterPro"/>
</dbReference>